<dbReference type="SMART" id="SM00387">
    <property type="entry name" value="HATPase_c"/>
    <property type="match status" value="1"/>
</dbReference>
<evidence type="ECO:0000313" key="10">
    <source>
        <dbReference type="EMBL" id="TWI69743.1"/>
    </source>
</evidence>
<dbReference type="SMART" id="SM00091">
    <property type="entry name" value="PAS"/>
    <property type="match status" value="2"/>
</dbReference>
<dbReference type="Gene3D" id="3.30.450.20">
    <property type="entry name" value="PAS domain"/>
    <property type="match status" value="4"/>
</dbReference>
<proteinExistence type="predicted"/>
<dbReference type="Pfam" id="PF08448">
    <property type="entry name" value="PAS_4"/>
    <property type="match status" value="1"/>
</dbReference>
<dbReference type="PROSITE" id="PS50113">
    <property type="entry name" value="PAC"/>
    <property type="match status" value="2"/>
</dbReference>
<keyword evidence="11" id="KW-1185">Reference proteome</keyword>
<evidence type="ECO:0000313" key="11">
    <source>
        <dbReference type="Proteomes" id="UP000318431"/>
    </source>
</evidence>
<dbReference type="Gene3D" id="1.10.287.130">
    <property type="match status" value="1"/>
</dbReference>
<evidence type="ECO:0000256" key="3">
    <source>
        <dbReference type="ARBA" id="ARBA00012438"/>
    </source>
</evidence>
<dbReference type="AlphaFoldDB" id="A0A562RLG8"/>
<evidence type="ECO:0000256" key="1">
    <source>
        <dbReference type="ARBA" id="ARBA00000085"/>
    </source>
</evidence>
<dbReference type="Pfam" id="PF08447">
    <property type="entry name" value="PAS_3"/>
    <property type="match status" value="2"/>
</dbReference>
<dbReference type="Proteomes" id="UP000318431">
    <property type="component" value="Unassembled WGS sequence"/>
</dbReference>
<dbReference type="PROSITE" id="PS50112">
    <property type="entry name" value="PAS"/>
    <property type="match status" value="1"/>
</dbReference>
<evidence type="ECO:0000259" key="7">
    <source>
        <dbReference type="PROSITE" id="PS50109"/>
    </source>
</evidence>
<dbReference type="InterPro" id="IPR035965">
    <property type="entry name" value="PAS-like_dom_sf"/>
</dbReference>
<feature type="domain" description="PAC" evidence="9">
    <location>
        <begin position="524"/>
        <end position="576"/>
    </location>
</feature>
<dbReference type="PROSITE" id="PS50109">
    <property type="entry name" value="HIS_KIN"/>
    <property type="match status" value="1"/>
</dbReference>
<comment type="caution">
    <text evidence="10">The sequence shown here is derived from an EMBL/GenBank/DDBJ whole genome shotgun (WGS) entry which is preliminary data.</text>
</comment>
<dbReference type="OrthoDB" id="9087351at2"/>
<dbReference type="FunFam" id="3.30.450.20:FF:000099">
    <property type="entry name" value="Sensory box sensor histidine kinase"/>
    <property type="match status" value="1"/>
</dbReference>
<evidence type="ECO:0000259" key="8">
    <source>
        <dbReference type="PROSITE" id="PS50112"/>
    </source>
</evidence>
<dbReference type="GO" id="GO:0000155">
    <property type="term" value="F:phosphorelay sensor kinase activity"/>
    <property type="evidence" value="ECO:0007669"/>
    <property type="project" value="InterPro"/>
</dbReference>
<dbReference type="Pfam" id="PF02518">
    <property type="entry name" value="HATPase_c"/>
    <property type="match status" value="1"/>
</dbReference>
<dbReference type="RefSeq" id="WP_145647481.1">
    <property type="nucleotide sequence ID" value="NZ_VLLB01000001.1"/>
</dbReference>
<dbReference type="InterPro" id="IPR036890">
    <property type="entry name" value="HATPase_C_sf"/>
</dbReference>
<comment type="subcellular location">
    <subcellularLocation>
        <location evidence="2">Cell inner membrane</location>
        <topology evidence="2">Multi-pass membrane protein</topology>
    </subcellularLocation>
</comment>
<feature type="domain" description="Histidine kinase" evidence="7">
    <location>
        <begin position="587"/>
        <end position="805"/>
    </location>
</feature>
<keyword evidence="5" id="KW-0808">Transferase</keyword>
<feature type="domain" description="PAC" evidence="9">
    <location>
        <begin position="247"/>
        <end position="299"/>
    </location>
</feature>
<dbReference type="PANTHER" id="PTHR43304:SF1">
    <property type="entry name" value="PAC DOMAIN-CONTAINING PROTEIN"/>
    <property type="match status" value="1"/>
</dbReference>
<dbReference type="SUPFAM" id="SSF55874">
    <property type="entry name" value="ATPase domain of HSP90 chaperone/DNA topoisomerase II/histidine kinase"/>
    <property type="match status" value="1"/>
</dbReference>
<dbReference type="InterPro" id="IPR013656">
    <property type="entry name" value="PAS_4"/>
</dbReference>
<evidence type="ECO:0000256" key="5">
    <source>
        <dbReference type="ARBA" id="ARBA00022679"/>
    </source>
</evidence>
<dbReference type="EMBL" id="VLLB01000001">
    <property type="protein sequence ID" value="TWI69743.1"/>
    <property type="molecule type" value="Genomic_DNA"/>
</dbReference>
<organism evidence="10 11">
    <name type="scientific">Pseudoduganella lurida</name>
    <dbReference type="NCBI Taxonomy" id="1036180"/>
    <lineage>
        <taxon>Bacteria</taxon>
        <taxon>Pseudomonadati</taxon>
        <taxon>Pseudomonadota</taxon>
        <taxon>Betaproteobacteria</taxon>
        <taxon>Burkholderiales</taxon>
        <taxon>Oxalobacteraceae</taxon>
        <taxon>Telluria group</taxon>
        <taxon>Pseudoduganella</taxon>
    </lineage>
</organism>
<dbReference type="InterPro" id="IPR036097">
    <property type="entry name" value="HisK_dim/P_sf"/>
</dbReference>
<evidence type="ECO:0000256" key="6">
    <source>
        <dbReference type="ARBA" id="ARBA00022777"/>
    </source>
</evidence>
<keyword evidence="4" id="KW-0597">Phosphoprotein</keyword>
<dbReference type="CDD" id="cd00075">
    <property type="entry name" value="HATPase"/>
    <property type="match status" value="1"/>
</dbReference>
<dbReference type="SMART" id="SM00086">
    <property type="entry name" value="PAC"/>
    <property type="match status" value="3"/>
</dbReference>
<dbReference type="InterPro" id="IPR003594">
    <property type="entry name" value="HATPase_dom"/>
</dbReference>
<accession>A0A562RLG8</accession>
<dbReference type="InterPro" id="IPR000700">
    <property type="entry name" value="PAS-assoc_C"/>
</dbReference>
<name>A0A562RLG8_9BURK</name>
<dbReference type="InterPro" id="IPR000014">
    <property type="entry name" value="PAS"/>
</dbReference>
<dbReference type="Gene3D" id="2.10.70.100">
    <property type="match status" value="1"/>
</dbReference>
<dbReference type="SMART" id="SM00388">
    <property type="entry name" value="HisKA"/>
    <property type="match status" value="1"/>
</dbReference>
<dbReference type="Gene3D" id="3.30.565.10">
    <property type="entry name" value="Histidine kinase-like ATPase, C-terminal domain"/>
    <property type="match status" value="1"/>
</dbReference>
<evidence type="ECO:0000256" key="4">
    <source>
        <dbReference type="ARBA" id="ARBA00022553"/>
    </source>
</evidence>
<sequence length="806" mass="88316">MNDPHALFAFSRNGGATGARLRAQDWSSHPLGPVEGWPAALRTTLGIVLGSAFPTFMTWGPGHHLFHNDAYLPMLGRKAGLPLGRPYAEVWDEVWSDLAPYVDKVMQGESFFFENYATTLDRHGQPDRAYFTFSFSPLHDAEHAGVKGLLCTVIEVTDKVLALARHKEAEERLALSLEASGNIGTWSYDLETGATHVDERFARLFQVDAALARSGTELARFTGMIHPDDRGAILAAIDHAIATETLYDVEYRIPQRTGRDAWVNARGKVFRDVDTGRRRFAGVAVDITDRKCAEQRRIDSEQMAAAASRRAEESTRRLDVLLDAAPVGIIYVDMTGKLLIANAFNRSIWGEHPAPGAVDQYAEWKGWWLDESGQPGKRVGPHEWPIARVLRGEEAAGCVAEIEPFGMPGVRRSILVQAAVIRNEAGEPIGGVAANIEITAQVAAERAMKDSETRFRLIANNIPQIVWAADAAGENDYVNNRWYEYTGVPASHRADEDFRPLVHRDDLPLLEERWRHCIATGTQLELEHRLRHRSGQFRWVLNRAMPALDSAGRPTRWLGTLTDIHDKKTGEEALRQESRRKDDFLAMLAHELRNPLAPIASAAHMLALGLLNPDRARQSSEVIVRQVAHMKSLVDDLLDVSRVTRGLVQLDLGEVDLAGVLASAIEQVRPLVDARGHALHLETDYVNPTVRGDRVRLVQIVANLLANAAKYTPPGGIIALSVGVLPGRVTIGVRDNGIGIGPEVLPHVFGLFTQAERTPDRSQGGLGLGLALVQSLVQLHGGTVSAASAGAGQGSTFTVTLPALAR</sequence>
<protein>
    <recommendedName>
        <fullName evidence="3">histidine kinase</fullName>
        <ecNumber evidence="3">2.7.13.3</ecNumber>
    </recommendedName>
</protein>
<dbReference type="InterPro" id="IPR003661">
    <property type="entry name" value="HisK_dim/P_dom"/>
</dbReference>
<dbReference type="EC" id="2.7.13.3" evidence="3"/>
<dbReference type="NCBIfam" id="TIGR00229">
    <property type="entry name" value="sensory_box"/>
    <property type="match status" value="2"/>
</dbReference>
<dbReference type="GO" id="GO:0005886">
    <property type="term" value="C:plasma membrane"/>
    <property type="evidence" value="ECO:0007669"/>
    <property type="project" value="UniProtKB-SubCell"/>
</dbReference>
<gene>
    <name evidence="10" type="ORF">IP91_00816</name>
</gene>
<dbReference type="InterPro" id="IPR052162">
    <property type="entry name" value="Sensor_kinase/Photoreceptor"/>
</dbReference>
<dbReference type="Pfam" id="PF00512">
    <property type="entry name" value="HisKA"/>
    <property type="match status" value="1"/>
</dbReference>
<dbReference type="PANTHER" id="PTHR43304">
    <property type="entry name" value="PHYTOCHROME-LIKE PROTEIN CPH1"/>
    <property type="match status" value="1"/>
</dbReference>
<dbReference type="FunFam" id="3.30.565.10:FF:000006">
    <property type="entry name" value="Sensor histidine kinase WalK"/>
    <property type="match status" value="1"/>
</dbReference>
<dbReference type="SUPFAM" id="SSF55785">
    <property type="entry name" value="PYP-like sensor domain (PAS domain)"/>
    <property type="match status" value="4"/>
</dbReference>
<dbReference type="InterPro" id="IPR004358">
    <property type="entry name" value="Sig_transdc_His_kin-like_C"/>
</dbReference>
<dbReference type="InterPro" id="IPR005467">
    <property type="entry name" value="His_kinase_dom"/>
</dbReference>
<dbReference type="InterPro" id="IPR013655">
    <property type="entry name" value="PAS_fold_3"/>
</dbReference>
<dbReference type="SUPFAM" id="SSF47384">
    <property type="entry name" value="Homodimeric domain of signal transducing histidine kinase"/>
    <property type="match status" value="1"/>
</dbReference>
<keyword evidence="6" id="KW-0418">Kinase</keyword>
<comment type="catalytic activity">
    <reaction evidence="1">
        <text>ATP + protein L-histidine = ADP + protein N-phospho-L-histidine.</text>
        <dbReference type="EC" id="2.7.13.3"/>
    </reaction>
</comment>
<evidence type="ECO:0000259" key="9">
    <source>
        <dbReference type="PROSITE" id="PS50113"/>
    </source>
</evidence>
<feature type="domain" description="PAS" evidence="8">
    <location>
        <begin position="451"/>
        <end position="521"/>
    </location>
</feature>
<reference evidence="10 11" key="1">
    <citation type="journal article" date="2015" name="Stand. Genomic Sci.">
        <title>Genomic Encyclopedia of Bacterial and Archaeal Type Strains, Phase III: the genomes of soil and plant-associated and newly described type strains.</title>
        <authorList>
            <person name="Whitman W.B."/>
            <person name="Woyke T."/>
            <person name="Klenk H.P."/>
            <person name="Zhou Y."/>
            <person name="Lilburn T.G."/>
            <person name="Beck B.J."/>
            <person name="De Vos P."/>
            <person name="Vandamme P."/>
            <person name="Eisen J.A."/>
            <person name="Garrity G."/>
            <person name="Hugenholtz P."/>
            <person name="Kyrpides N.C."/>
        </authorList>
    </citation>
    <scope>NUCLEOTIDE SEQUENCE [LARGE SCALE GENOMIC DNA]</scope>
    <source>
        <strain evidence="10 11">CGMCC 1.10822</strain>
    </source>
</reference>
<dbReference type="InterPro" id="IPR001610">
    <property type="entry name" value="PAC"/>
</dbReference>
<dbReference type="CDD" id="cd00130">
    <property type="entry name" value="PAS"/>
    <property type="match status" value="2"/>
</dbReference>
<dbReference type="CDD" id="cd00082">
    <property type="entry name" value="HisKA"/>
    <property type="match status" value="1"/>
</dbReference>
<dbReference type="PRINTS" id="PR00344">
    <property type="entry name" value="BCTRLSENSOR"/>
</dbReference>
<evidence type="ECO:0000256" key="2">
    <source>
        <dbReference type="ARBA" id="ARBA00004429"/>
    </source>
</evidence>